<accession>A0A162N482</accession>
<evidence type="ECO:0000313" key="1">
    <source>
        <dbReference type="EMBL" id="OAD65694.1"/>
    </source>
</evidence>
<dbReference type="EMBL" id="KV441008">
    <property type="protein sequence ID" value="OAD65694.1"/>
    <property type="molecule type" value="Genomic_DNA"/>
</dbReference>
<dbReference type="VEuPathDB" id="FungiDB:PHYBLDRAFT_175870"/>
<dbReference type="RefSeq" id="XP_018283734.1">
    <property type="nucleotide sequence ID" value="XM_018437596.1"/>
</dbReference>
<sequence length="115" mass="13073">MTLMQSELPILVVIVNYFVKKCVEYDSKTLYLKSVFGSKTLGTGTGTDWKLQLCSAAQGRAEKLRELLENKMLLNYTDTERELQSIFLGQQILVYVGLLVLKDSADPYFWVLDSP</sequence>
<reference evidence="2" key="1">
    <citation type="submission" date="2015-06" db="EMBL/GenBank/DDBJ databases">
        <title>Expansion of signal transduction pathways in fungi by whole-genome duplication.</title>
        <authorList>
            <consortium name="DOE Joint Genome Institute"/>
            <person name="Corrochano L.M."/>
            <person name="Kuo A."/>
            <person name="Marcet-Houben M."/>
            <person name="Polaino S."/>
            <person name="Salamov A."/>
            <person name="Villalobos J.M."/>
            <person name="Alvarez M.I."/>
            <person name="Avalos J."/>
            <person name="Benito E.P."/>
            <person name="Benoit I."/>
            <person name="Burger G."/>
            <person name="Camino L.P."/>
            <person name="Canovas D."/>
            <person name="Cerda-Olmedo E."/>
            <person name="Cheng J.-F."/>
            <person name="Dominguez A."/>
            <person name="Elias M."/>
            <person name="Eslava A.P."/>
            <person name="Glaser F."/>
            <person name="Grimwood J."/>
            <person name="Gutierrez G."/>
            <person name="Heitman J."/>
            <person name="Henrissat B."/>
            <person name="Iturriaga E.A."/>
            <person name="Lang B.F."/>
            <person name="Lavin J.L."/>
            <person name="Lee S."/>
            <person name="Li W."/>
            <person name="Lindquist E."/>
            <person name="Lopez-Garcia S."/>
            <person name="Luque E.M."/>
            <person name="Marcos A.T."/>
            <person name="Martin J."/>
            <person name="McCluskey K."/>
            <person name="Medina H.R."/>
            <person name="Miralles-Duran A."/>
            <person name="Miyazaki A."/>
            <person name="Munoz-Torres E."/>
            <person name="Oguiza J.A."/>
            <person name="Ohm R."/>
            <person name="Olmedo M."/>
            <person name="Orejas M."/>
            <person name="Ortiz-Castellanos L."/>
            <person name="Pisabarro A.G."/>
            <person name="Rodriguez-Romero J."/>
            <person name="Ruiz-Herrera J."/>
            <person name="Ruiz-Vazquez R."/>
            <person name="Sanz C."/>
            <person name="Schackwitz W."/>
            <person name="Schmutz J."/>
            <person name="Shahriari M."/>
            <person name="Shelest E."/>
            <person name="Silva-Franco F."/>
            <person name="Soanes D."/>
            <person name="Syed K."/>
            <person name="Tagua V.G."/>
            <person name="Talbot N.J."/>
            <person name="Thon M."/>
            <person name="De vries R.P."/>
            <person name="Wiebenga A."/>
            <person name="Yadav J.S."/>
            <person name="Braun E.L."/>
            <person name="Baker S."/>
            <person name="Garre V."/>
            <person name="Horwitz B."/>
            <person name="Torres-Martinez S."/>
            <person name="Idnurm A."/>
            <person name="Herrera-Estrella A."/>
            <person name="Gabaldon T."/>
            <person name="Grigoriev I.V."/>
        </authorList>
    </citation>
    <scope>NUCLEOTIDE SEQUENCE [LARGE SCALE GENOMIC DNA]</scope>
    <source>
        <strain evidence="2">NRRL 1555(-)</strain>
    </source>
</reference>
<protein>
    <submittedName>
        <fullName evidence="1">Uncharacterized protein</fullName>
    </submittedName>
</protein>
<dbReference type="Proteomes" id="UP000077315">
    <property type="component" value="Unassembled WGS sequence"/>
</dbReference>
<organism evidence="1 2">
    <name type="scientific">Phycomyces blakesleeanus (strain ATCC 8743b / DSM 1359 / FGSC 10004 / NBRC 33097 / NRRL 1555)</name>
    <dbReference type="NCBI Taxonomy" id="763407"/>
    <lineage>
        <taxon>Eukaryota</taxon>
        <taxon>Fungi</taxon>
        <taxon>Fungi incertae sedis</taxon>
        <taxon>Mucoromycota</taxon>
        <taxon>Mucoromycotina</taxon>
        <taxon>Mucoromycetes</taxon>
        <taxon>Mucorales</taxon>
        <taxon>Phycomycetaceae</taxon>
        <taxon>Phycomyces</taxon>
    </lineage>
</organism>
<keyword evidence="2" id="KW-1185">Reference proteome</keyword>
<dbReference type="GeneID" id="28998502"/>
<proteinExistence type="predicted"/>
<dbReference type="InParanoid" id="A0A162N482"/>
<gene>
    <name evidence="1" type="ORF">PHYBLDRAFT_175870</name>
</gene>
<dbReference type="AlphaFoldDB" id="A0A162N482"/>
<name>A0A162N482_PHYB8</name>
<evidence type="ECO:0000313" key="2">
    <source>
        <dbReference type="Proteomes" id="UP000077315"/>
    </source>
</evidence>